<evidence type="ECO:0000313" key="2">
    <source>
        <dbReference type="EMBL" id="MBB5818168.1"/>
    </source>
</evidence>
<dbReference type="InterPro" id="IPR051531">
    <property type="entry name" value="N-acetyltransferase"/>
</dbReference>
<dbReference type="InterPro" id="IPR000182">
    <property type="entry name" value="GNAT_dom"/>
</dbReference>
<feature type="domain" description="N-acetyltransferase" evidence="1">
    <location>
        <begin position="12"/>
        <end position="177"/>
    </location>
</feature>
<dbReference type="RefSeq" id="WP_184543981.1">
    <property type="nucleotide sequence ID" value="NZ_JACHMP010000001.1"/>
</dbReference>
<dbReference type="PROSITE" id="PS51186">
    <property type="entry name" value="GNAT"/>
    <property type="match status" value="1"/>
</dbReference>
<evidence type="ECO:0000259" key="1">
    <source>
        <dbReference type="PROSITE" id="PS51186"/>
    </source>
</evidence>
<dbReference type="EMBL" id="JACHMP010000001">
    <property type="protein sequence ID" value="MBB5818168.1"/>
    <property type="molecule type" value="Genomic_DNA"/>
</dbReference>
<sequence>MRPRPVIDLGEVVLRRWRPEDFETLFRLIEESLDHLRMWLPWAAGHSSQTTADTLARHELRWEQGEAYNYAIVHRGTVVGSCSLFGGAEPGGWEVGYWLHPAATGHGLATVAVTALTEQAFALPQVAYVEIVHDAANAASGAVARRAGFHEVGRRTPQPPPAPGDDGVDVVWRLSRPARNLTRTVPGGRGEQAGHE</sequence>
<proteinExistence type="predicted"/>
<dbReference type="Proteomes" id="UP000540685">
    <property type="component" value="Unassembled WGS sequence"/>
</dbReference>
<organism evidence="2 3">
    <name type="scientific">Streptosporangium becharense</name>
    <dbReference type="NCBI Taxonomy" id="1816182"/>
    <lineage>
        <taxon>Bacteria</taxon>
        <taxon>Bacillati</taxon>
        <taxon>Actinomycetota</taxon>
        <taxon>Actinomycetes</taxon>
        <taxon>Streptosporangiales</taxon>
        <taxon>Streptosporangiaceae</taxon>
        <taxon>Streptosporangium</taxon>
    </lineage>
</organism>
<keyword evidence="3" id="KW-1185">Reference proteome</keyword>
<dbReference type="InterPro" id="IPR016181">
    <property type="entry name" value="Acyl_CoA_acyltransferase"/>
</dbReference>
<dbReference type="Pfam" id="PF13302">
    <property type="entry name" value="Acetyltransf_3"/>
    <property type="match status" value="1"/>
</dbReference>
<dbReference type="SUPFAM" id="SSF55729">
    <property type="entry name" value="Acyl-CoA N-acyltransferases (Nat)"/>
    <property type="match status" value="1"/>
</dbReference>
<protein>
    <submittedName>
        <fullName evidence="2">RimJ/RimL family protein N-acetyltransferase</fullName>
    </submittedName>
</protein>
<dbReference type="GO" id="GO:0016747">
    <property type="term" value="F:acyltransferase activity, transferring groups other than amino-acyl groups"/>
    <property type="evidence" value="ECO:0007669"/>
    <property type="project" value="InterPro"/>
</dbReference>
<dbReference type="PANTHER" id="PTHR43792">
    <property type="entry name" value="GNAT FAMILY, PUTATIVE (AFU_ORTHOLOGUE AFUA_3G00765)-RELATED-RELATED"/>
    <property type="match status" value="1"/>
</dbReference>
<evidence type="ECO:0000313" key="3">
    <source>
        <dbReference type="Proteomes" id="UP000540685"/>
    </source>
</evidence>
<accession>A0A7W9IDJ8</accession>
<gene>
    <name evidence="2" type="ORF">F4562_001230</name>
</gene>
<keyword evidence="2" id="KW-0808">Transferase</keyword>
<dbReference type="AlphaFoldDB" id="A0A7W9IDJ8"/>
<reference evidence="2 3" key="1">
    <citation type="submission" date="2020-08" db="EMBL/GenBank/DDBJ databases">
        <title>Sequencing the genomes of 1000 actinobacteria strains.</title>
        <authorList>
            <person name="Klenk H.-P."/>
        </authorList>
    </citation>
    <scope>NUCLEOTIDE SEQUENCE [LARGE SCALE GENOMIC DNA]</scope>
    <source>
        <strain evidence="2 3">DSM 46887</strain>
    </source>
</reference>
<comment type="caution">
    <text evidence="2">The sequence shown here is derived from an EMBL/GenBank/DDBJ whole genome shotgun (WGS) entry which is preliminary data.</text>
</comment>
<dbReference type="Gene3D" id="3.40.630.30">
    <property type="match status" value="1"/>
</dbReference>
<name>A0A7W9IDJ8_9ACTN</name>